<evidence type="ECO:0000313" key="2">
    <source>
        <dbReference type="Proteomes" id="UP000294508"/>
    </source>
</evidence>
<gene>
    <name evidence="1" type="ORF">EV652_115175</name>
</gene>
<organism evidence="1 2">
    <name type="scientific">Kribbella steppae</name>
    <dbReference type="NCBI Taxonomy" id="2512223"/>
    <lineage>
        <taxon>Bacteria</taxon>
        <taxon>Bacillati</taxon>
        <taxon>Actinomycetota</taxon>
        <taxon>Actinomycetes</taxon>
        <taxon>Propionibacteriales</taxon>
        <taxon>Kribbellaceae</taxon>
        <taxon>Kribbella</taxon>
    </lineage>
</organism>
<name>A0A4R2H4N3_9ACTN</name>
<dbReference type="Proteomes" id="UP000294508">
    <property type="component" value="Unassembled WGS sequence"/>
</dbReference>
<sequence length="408" mass="45731">MHEIGMYHPRIHFPSDSWIKVAALYWTRMGRIVPPGYVTHDTDTVRALRDELGFVLDIDPQRTRPTNAGACTTFLSFVDDYHPWLRRQYGLAETGNLGRVAPQVSDRDSYEPWDGPHRVAQISNFKVALQLRGVLVQNDLAIDGGESLLMHPDLARVYMSALAEDVAVGNRLQPITDDRDVYAVGAGWTRRRMRSLLLPSYEPDGDADAAELEEDYREYGVDRSNISEMIGMIAIKAVVPRDIDRIPVGRIIELRQRFGPQFLAFRDVVDSLAVEIEENVRSVQDSTVFRAYVEQLAQGRILEPARQLRDEMHRLKIDTATTTLTFKYELPTLAGLAAGGLFAQQPAIAGGTAVAAGILGIARGARHHATEARHRSPVSYLMLLQDELDPGPVLKRAMRQVQKLTRSR</sequence>
<dbReference type="Pfam" id="PF19749">
    <property type="entry name" value="DUF6236"/>
    <property type="match status" value="1"/>
</dbReference>
<dbReference type="RefSeq" id="WP_132213759.1">
    <property type="nucleotide sequence ID" value="NZ_SLWN01000015.1"/>
</dbReference>
<dbReference type="InterPro" id="IPR046203">
    <property type="entry name" value="DUF6236"/>
</dbReference>
<comment type="caution">
    <text evidence="1">The sequence shown here is derived from an EMBL/GenBank/DDBJ whole genome shotgun (WGS) entry which is preliminary data.</text>
</comment>
<dbReference type="EMBL" id="SLWN01000015">
    <property type="protein sequence ID" value="TCO18630.1"/>
    <property type="molecule type" value="Genomic_DNA"/>
</dbReference>
<keyword evidence="2" id="KW-1185">Reference proteome</keyword>
<dbReference type="AlphaFoldDB" id="A0A4R2H4N3"/>
<protein>
    <submittedName>
        <fullName evidence="1">Uncharacterized protein</fullName>
    </submittedName>
</protein>
<accession>A0A4R2H4N3</accession>
<reference evidence="1 2" key="1">
    <citation type="journal article" date="2015" name="Stand. Genomic Sci.">
        <title>Genomic Encyclopedia of Bacterial and Archaeal Type Strains, Phase III: the genomes of soil and plant-associated and newly described type strains.</title>
        <authorList>
            <person name="Whitman W.B."/>
            <person name="Woyke T."/>
            <person name="Klenk H.P."/>
            <person name="Zhou Y."/>
            <person name="Lilburn T.G."/>
            <person name="Beck B.J."/>
            <person name="De Vos P."/>
            <person name="Vandamme P."/>
            <person name="Eisen J.A."/>
            <person name="Garrity G."/>
            <person name="Hugenholtz P."/>
            <person name="Kyrpides N.C."/>
        </authorList>
    </citation>
    <scope>NUCLEOTIDE SEQUENCE [LARGE SCALE GENOMIC DNA]</scope>
    <source>
        <strain evidence="1 2">VKM Ac-2572</strain>
    </source>
</reference>
<evidence type="ECO:0000313" key="1">
    <source>
        <dbReference type="EMBL" id="TCO18630.1"/>
    </source>
</evidence>
<proteinExistence type="predicted"/>
<dbReference type="OrthoDB" id="9115306at2"/>